<feature type="transmembrane region" description="Helical" evidence="1">
    <location>
        <begin position="56"/>
        <end position="80"/>
    </location>
</feature>
<keyword evidence="1" id="KW-1133">Transmembrane helix</keyword>
<comment type="caution">
    <text evidence="2">The sequence shown here is derived from an EMBL/GenBank/DDBJ whole genome shotgun (WGS) entry which is preliminary data.</text>
</comment>
<feature type="transmembrane region" description="Helical" evidence="1">
    <location>
        <begin position="128"/>
        <end position="155"/>
    </location>
</feature>
<gene>
    <name evidence="2" type="ORF">D9758_010705</name>
</gene>
<keyword evidence="3" id="KW-1185">Reference proteome</keyword>
<evidence type="ECO:0000313" key="3">
    <source>
        <dbReference type="Proteomes" id="UP000559256"/>
    </source>
</evidence>
<dbReference type="OrthoDB" id="2501127at2759"/>
<keyword evidence="1" id="KW-0472">Membrane</keyword>
<feature type="transmembrane region" description="Helical" evidence="1">
    <location>
        <begin position="92"/>
        <end position="116"/>
    </location>
</feature>
<name>A0A8H5LPA2_9AGAR</name>
<keyword evidence="1" id="KW-0812">Transmembrane</keyword>
<organism evidence="2 3">
    <name type="scientific">Tetrapyrgos nigripes</name>
    <dbReference type="NCBI Taxonomy" id="182062"/>
    <lineage>
        <taxon>Eukaryota</taxon>
        <taxon>Fungi</taxon>
        <taxon>Dikarya</taxon>
        <taxon>Basidiomycota</taxon>
        <taxon>Agaricomycotina</taxon>
        <taxon>Agaricomycetes</taxon>
        <taxon>Agaricomycetidae</taxon>
        <taxon>Agaricales</taxon>
        <taxon>Marasmiineae</taxon>
        <taxon>Marasmiaceae</taxon>
        <taxon>Tetrapyrgos</taxon>
    </lineage>
</organism>
<dbReference type="AlphaFoldDB" id="A0A8H5LPA2"/>
<evidence type="ECO:0000256" key="1">
    <source>
        <dbReference type="SAM" id="Phobius"/>
    </source>
</evidence>
<feature type="transmembrane region" description="Helical" evidence="1">
    <location>
        <begin position="12"/>
        <end position="36"/>
    </location>
</feature>
<evidence type="ECO:0008006" key="4">
    <source>
        <dbReference type="Google" id="ProtNLM"/>
    </source>
</evidence>
<dbReference type="Proteomes" id="UP000559256">
    <property type="component" value="Unassembled WGS sequence"/>
</dbReference>
<evidence type="ECO:0000313" key="2">
    <source>
        <dbReference type="EMBL" id="KAF5364464.1"/>
    </source>
</evidence>
<accession>A0A8H5LPA2</accession>
<protein>
    <recommendedName>
        <fullName evidence="4">MARVEL domain-containing protein</fullName>
    </recommendedName>
</protein>
<reference evidence="2 3" key="1">
    <citation type="journal article" date="2020" name="ISME J.">
        <title>Uncovering the hidden diversity of litter-decomposition mechanisms in mushroom-forming fungi.</title>
        <authorList>
            <person name="Floudas D."/>
            <person name="Bentzer J."/>
            <person name="Ahren D."/>
            <person name="Johansson T."/>
            <person name="Persson P."/>
            <person name="Tunlid A."/>
        </authorList>
    </citation>
    <scope>NUCLEOTIDE SEQUENCE [LARGE SCALE GENOMIC DNA]</scope>
    <source>
        <strain evidence="2 3">CBS 291.85</strain>
    </source>
</reference>
<dbReference type="EMBL" id="JAACJM010000033">
    <property type="protein sequence ID" value="KAF5364464.1"/>
    <property type="molecule type" value="Genomic_DNA"/>
</dbReference>
<proteinExistence type="predicted"/>
<sequence>MAFPNLAPVRTFLYVVLIAFSAVLLGLSAARIHYTMTLHGEDALTLPGIAPYFEPILAEVIATTGASILWSVFILFGTFTSRPLIRLLRDELLILLVLWLLWIAGAAVVSAIYLPIGWCQEFSYCRIIAALVGFAWMGWLVAGGLIITVFLMCYVNGGLGLSRQTVPGSEWEGRSRLPDMRARA</sequence>